<feature type="domain" description="AB hydrolase-1" evidence="1">
    <location>
        <begin position="25"/>
        <end position="249"/>
    </location>
</feature>
<keyword evidence="3" id="KW-1185">Reference proteome</keyword>
<gene>
    <name evidence="2" type="ORF">CLV71_11395</name>
</gene>
<dbReference type="PANTHER" id="PTHR43433:SF5">
    <property type="entry name" value="AB HYDROLASE-1 DOMAIN-CONTAINING PROTEIN"/>
    <property type="match status" value="1"/>
</dbReference>
<dbReference type="GO" id="GO:0003824">
    <property type="term" value="F:catalytic activity"/>
    <property type="evidence" value="ECO:0007669"/>
    <property type="project" value="UniProtKB-ARBA"/>
</dbReference>
<dbReference type="Proteomes" id="UP000294927">
    <property type="component" value="Unassembled WGS sequence"/>
</dbReference>
<dbReference type="Pfam" id="PF12697">
    <property type="entry name" value="Abhydrolase_6"/>
    <property type="match status" value="1"/>
</dbReference>
<organism evidence="2 3">
    <name type="scientific">Actinophytocola oryzae</name>
    <dbReference type="NCBI Taxonomy" id="502181"/>
    <lineage>
        <taxon>Bacteria</taxon>
        <taxon>Bacillati</taxon>
        <taxon>Actinomycetota</taxon>
        <taxon>Actinomycetes</taxon>
        <taxon>Pseudonocardiales</taxon>
        <taxon>Pseudonocardiaceae</taxon>
    </lineage>
</organism>
<sequence>MRTLRFERAGTTITALMREGAGTPLVMVPGVMADAESWRPVVDAVHLPNPVVVVNRRGRTPSGPLGPGYSVRTEIDDLNLVLDELGPGAHLFGWSYGGLIAVETATERFDVRSLTLYEPVAVPFAGEYVAPLREAVAEGDLDRAVEIVNRDVSGFSAEYVESLRESSVWPSLVPLAEPLAAELAALNAHSPALGRYPGLDMPVTLIVGERSEGGFPYGKPFALFAGALPQARTIRMAGQGHLAHAQAPDLLGKHVTDSVVR</sequence>
<evidence type="ECO:0000259" key="1">
    <source>
        <dbReference type="Pfam" id="PF12697"/>
    </source>
</evidence>
<proteinExistence type="predicted"/>
<dbReference type="InterPro" id="IPR050471">
    <property type="entry name" value="AB_hydrolase"/>
</dbReference>
<dbReference type="InterPro" id="IPR000073">
    <property type="entry name" value="AB_hydrolase_1"/>
</dbReference>
<dbReference type="RefSeq" id="WP_208297830.1">
    <property type="nucleotide sequence ID" value="NZ_SOCP01000013.1"/>
</dbReference>
<accession>A0A4R7V8H9</accession>
<dbReference type="AlphaFoldDB" id="A0A4R7V8H9"/>
<dbReference type="PANTHER" id="PTHR43433">
    <property type="entry name" value="HYDROLASE, ALPHA/BETA FOLD FAMILY PROTEIN"/>
    <property type="match status" value="1"/>
</dbReference>
<dbReference type="EMBL" id="SOCP01000013">
    <property type="protein sequence ID" value="TDV44836.1"/>
    <property type="molecule type" value="Genomic_DNA"/>
</dbReference>
<name>A0A4R7V8H9_9PSEU</name>
<evidence type="ECO:0000313" key="2">
    <source>
        <dbReference type="EMBL" id="TDV44836.1"/>
    </source>
</evidence>
<dbReference type="InterPro" id="IPR029058">
    <property type="entry name" value="AB_hydrolase_fold"/>
</dbReference>
<dbReference type="SUPFAM" id="SSF53474">
    <property type="entry name" value="alpha/beta-Hydrolases"/>
    <property type="match status" value="1"/>
</dbReference>
<protein>
    <submittedName>
        <fullName evidence="2">Pimeloyl-ACP methyl ester carboxylesterase</fullName>
    </submittedName>
</protein>
<dbReference type="Gene3D" id="3.40.50.1820">
    <property type="entry name" value="alpha/beta hydrolase"/>
    <property type="match status" value="1"/>
</dbReference>
<reference evidence="2 3" key="1">
    <citation type="submission" date="2019-03" db="EMBL/GenBank/DDBJ databases">
        <title>Genomic Encyclopedia of Archaeal and Bacterial Type Strains, Phase II (KMG-II): from individual species to whole genera.</title>
        <authorList>
            <person name="Goeker M."/>
        </authorList>
    </citation>
    <scope>NUCLEOTIDE SEQUENCE [LARGE SCALE GENOMIC DNA]</scope>
    <source>
        <strain evidence="2 3">DSM 45499</strain>
    </source>
</reference>
<evidence type="ECO:0000313" key="3">
    <source>
        <dbReference type="Proteomes" id="UP000294927"/>
    </source>
</evidence>
<comment type="caution">
    <text evidence="2">The sequence shown here is derived from an EMBL/GenBank/DDBJ whole genome shotgun (WGS) entry which is preliminary data.</text>
</comment>